<accession>A0A0R1QQ94</accession>
<dbReference type="EMBL" id="AZEU01000105">
    <property type="protein sequence ID" value="KRL46529.1"/>
    <property type="molecule type" value="Genomic_DNA"/>
</dbReference>
<dbReference type="InterPro" id="IPR050706">
    <property type="entry name" value="Cyclic-di-GMP_PDE-like"/>
</dbReference>
<dbReference type="InterPro" id="IPR035919">
    <property type="entry name" value="EAL_sf"/>
</dbReference>
<dbReference type="RefSeq" id="WP_054716478.1">
    <property type="nucleotide sequence ID" value="NZ_AZEU01000105.1"/>
</dbReference>
<protein>
    <submittedName>
        <fullName evidence="2">C-di-GMP-specific phosphodiesterase</fullName>
    </submittedName>
</protein>
<dbReference type="InterPro" id="IPR001633">
    <property type="entry name" value="EAL_dom"/>
</dbReference>
<keyword evidence="3" id="KW-1185">Reference proteome</keyword>
<organism evidence="2 3">
    <name type="scientific">Lacticaseibacillus manihotivorans DSM 13343 = JCM 12514</name>
    <dbReference type="NCBI Taxonomy" id="1423769"/>
    <lineage>
        <taxon>Bacteria</taxon>
        <taxon>Bacillati</taxon>
        <taxon>Bacillota</taxon>
        <taxon>Bacilli</taxon>
        <taxon>Lactobacillales</taxon>
        <taxon>Lactobacillaceae</taxon>
        <taxon>Lacticaseibacillus</taxon>
    </lineage>
</organism>
<sequence>MFRFFGQPKFDLDPDHPWSVGYELFVRENVDGHWILPKDFSQLTDVMIEKLLDQIIQVLPEHTALISFNLEQDQFIKPKYLDMVKRVEARCDVLLFVELTERLSAGVTEQQLIDAAKRYYDAGILVCIDDVGTGQNTPEMVLKMNESIAEYKFALQNFRPFQSLDDIKPELEFWYGLAQRHHKMLAIEGIESDAEFARIRNDYPCDVVQGYLLGKPALLAGQ</sequence>
<feature type="domain" description="EAL" evidence="1">
    <location>
        <begin position="1"/>
        <end position="222"/>
    </location>
</feature>
<evidence type="ECO:0000313" key="2">
    <source>
        <dbReference type="EMBL" id="KRL46529.1"/>
    </source>
</evidence>
<dbReference type="SUPFAM" id="SSF141868">
    <property type="entry name" value="EAL domain-like"/>
    <property type="match status" value="1"/>
</dbReference>
<dbReference type="Proteomes" id="UP000051790">
    <property type="component" value="Unassembled WGS sequence"/>
</dbReference>
<dbReference type="SMART" id="SM00052">
    <property type="entry name" value="EAL"/>
    <property type="match status" value="1"/>
</dbReference>
<comment type="caution">
    <text evidence="2">The sequence shown here is derived from an EMBL/GenBank/DDBJ whole genome shotgun (WGS) entry which is preliminary data.</text>
</comment>
<dbReference type="Gene3D" id="3.20.20.450">
    <property type="entry name" value="EAL domain"/>
    <property type="match status" value="1"/>
</dbReference>
<proteinExistence type="predicted"/>
<dbReference type="PANTHER" id="PTHR33121:SF70">
    <property type="entry name" value="SIGNALING PROTEIN YKOW"/>
    <property type="match status" value="1"/>
</dbReference>
<dbReference type="GO" id="GO:0071111">
    <property type="term" value="F:cyclic-guanylate-specific phosphodiesterase activity"/>
    <property type="evidence" value="ECO:0007669"/>
    <property type="project" value="InterPro"/>
</dbReference>
<dbReference type="PATRIC" id="fig|1423769.4.peg.454"/>
<gene>
    <name evidence="2" type="ORF">FD01_GL000424</name>
</gene>
<name>A0A0R1QQ94_9LACO</name>
<dbReference type="AlphaFoldDB" id="A0A0R1QQ94"/>
<reference evidence="2 3" key="1">
    <citation type="journal article" date="2015" name="Genome Announc.">
        <title>Expanding the biotechnology potential of lactobacilli through comparative genomics of 213 strains and associated genera.</title>
        <authorList>
            <person name="Sun Z."/>
            <person name="Harris H.M."/>
            <person name="McCann A."/>
            <person name="Guo C."/>
            <person name="Argimon S."/>
            <person name="Zhang W."/>
            <person name="Yang X."/>
            <person name="Jeffery I.B."/>
            <person name="Cooney J.C."/>
            <person name="Kagawa T.F."/>
            <person name="Liu W."/>
            <person name="Song Y."/>
            <person name="Salvetti E."/>
            <person name="Wrobel A."/>
            <person name="Rasinkangas P."/>
            <person name="Parkhill J."/>
            <person name="Rea M.C."/>
            <person name="O'Sullivan O."/>
            <person name="Ritari J."/>
            <person name="Douillard F.P."/>
            <person name="Paul Ross R."/>
            <person name="Yang R."/>
            <person name="Briner A.E."/>
            <person name="Felis G.E."/>
            <person name="de Vos W.M."/>
            <person name="Barrangou R."/>
            <person name="Klaenhammer T.R."/>
            <person name="Caufield P.W."/>
            <person name="Cui Y."/>
            <person name="Zhang H."/>
            <person name="O'Toole P.W."/>
        </authorList>
    </citation>
    <scope>NUCLEOTIDE SEQUENCE [LARGE SCALE GENOMIC DNA]</scope>
    <source>
        <strain evidence="2 3">DSM 13343</strain>
    </source>
</reference>
<dbReference type="Pfam" id="PF00563">
    <property type="entry name" value="EAL"/>
    <property type="match status" value="1"/>
</dbReference>
<evidence type="ECO:0000259" key="1">
    <source>
        <dbReference type="PROSITE" id="PS50883"/>
    </source>
</evidence>
<dbReference type="PANTHER" id="PTHR33121">
    <property type="entry name" value="CYCLIC DI-GMP PHOSPHODIESTERASE PDEF"/>
    <property type="match status" value="1"/>
</dbReference>
<evidence type="ECO:0000313" key="3">
    <source>
        <dbReference type="Proteomes" id="UP000051790"/>
    </source>
</evidence>
<dbReference type="PROSITE" id="PS50883">
    <property type="entry name" value="EAL"/>
    <property type="match status" value="1"/>
</dbReference>
<dbReference type="OrthoDB" id="2315942at2"/>